<protein>
    <submittedName>
        <fullName evidence="1">Uncharacterized protein</fullName>
    </submittedName>
</protein>
<comment type="caution">
    <text evidence="1">The sequence shown here is derived from an EMBL/GenBank/DDBJ whole genome shotgun (WGS) entry which is preliminary data.</text>
</comment>
<proteinExistence type="predicted"/>
<sequence>MKTKPHTRIIDQLKTLPLPSLLSGSRVRIHVNAPCFDVALVIEQSVSQP</sequence>
<name>A0AAV3UUW8_9ALTE</name>
<gene>
    <name evidence="1" type="ORF">GCHA_0821</name>
</gene>
<evidence type="ECO:0000313" key="1">
    <source>
        <dbReference type="EMBL" id="GAC08784.1"/>
    </source>
</evidence>
<dbReference type="EMBL" id="BAEM01000009">
    <property type="protein sequence ID" value="GAC08784.1"/>
    <property type="molecule type" value="Genomic_DNA"/>
</dbReference>
<dbReference type="Proteomes" id="UP000006320">
    <property type="component" value="Unassembled WGS sequence"/>
</dbReference>
<organism evidence="1 2">
    <name type="scientific">Paraglaciecola chathamensis S18K6</name>
    <dbReference type="NCBI Taxonomy" id="1127672"/>
    <lineage>
        <taxon>Bacteria</taxon>
        <taxon>Pseudomonadati</taxon>
        <taxon>Pseudomonadota</taxon>
        <taxon>Gammaproteobacteria</taxon>
        <taxon>Alteromonadales</taxon>
        <taxon>Alteromonadaceae</taxon>
        <taxon>Paraglaciecola</taxon>
    </lineage>
</organism>
<accession>A0AAV3UUW8</accession>
<reference evidence="1 2" key="1">
    <citation type="journal article" date="2017" name="Antonie Van Leeuwenhoek">
        <title>Rhizobium rhizosphaerae sp. nov., a novel species isolated from rice rhizosphere.</title>
        <authorList>
            <person name="Zhao J.J."/>
            <person name="Zhang J."/>
            <person name="Zhang R.J."/>
            <person name="Zhang C.W."/>
            <person name="Yin H.Q."/>
            <person name="Zhang X.X."/>
        </authorList>
    </citation>
    <scope>NUCLEOTIDE SEQUENCE [LARGE SCALE GENOMIC DNA]</scope>
    <source>
        <strain evidence="1 2">S18K6</strain>
    </source>
</reference>
<evidence type="ECO:0000313" key="2">
    <source>
        <dbReference type="Proteomes" id="UP000006320"/>
    </source>
</evidence>
<dbReference type="AlphaFoldDB" id="A0AAV3UUW8"/>